<sequence length="220" mass="24526">MLQAKYENEAMNDNEGMIKNEAIEVASNNCPALESAPSASLMDVASPNRTKQSSLADLYRSLSQPSCDISVLPLCINTRRCNTRLTDAASSWLKYCRQKHPKGVVFVAGISAKGPTAIRFVPPRTKVNSDFYGKHVLKPLFKKDIPPLYGKQARSVALHHNSDAAHTALITVRSLQDNNYQFFSAADWPSNTPDLSPMDYTISGMFKRRLWKHKIKNLAD</sequence>
<dbReference type="OrthoDB" id="9996331at2759"/>
<accession>A0A9X6RP62</accession>
<dbReference type="Proteomes" id="UP000192578">
    <property type="component" value="Unassembled WGS sequence"/>
</dbReference>
<reference evidence="2" key="1">
    <citation type="submission" date="2017-01" db="EMBL/GenBank/DDBJ databases">
        <title>Comparative genomics of anhydrobiosis in the tardigrade Hypsibius dujardini.</title>
        <authorList>
            <person name="Yoshida Y."/>
            <person name="Koutsovoulos G."/>
            <person name="Laetsch D."/>
            <person name="Stevens L."/>
            <person name="Kumar S."/>
            <person name="Horikawa D."/>
            <person name="Ishino K."/>
            <person name="Komine S."/>
            <person name="Tomita M."/>
            <person name="Blaxter M."/>
            <person name="Arakawa K."/>
        </authorList>
    </citation>
    <scope>NUCLEOTIDE SEQUENCE [LARGE SCALE GENOMIC DNA]</scope>
    <source>
        <strain evidence="2">Z151</strain>
    </source>
</reference>
<organism evidence="1 2">
    <name type="scientific">Hypsibius exemplaris</name>
    <name type="common">Freshwater tardigrade</name>
    <dbReference type="NCBI Taxonomy" id="2072580"/>
    <lineage>
        <taxon>Eukaryota</taxon>
        <taxon>Metazoa</taxon>
        <taxon>Ecdysozoa</taxon>
        <taxon>Tardigrada</taxon>
        <taxon>Eutardigrada</taxon>
        <taxon>Parachela</taxon>
        <taxon>Hypsibioidea</taxon>
        <taxon>Hypsibiidae</taxon>
        <taxon>Hypsibius</taxon>
    </lineage>
</organism>
<dbReference type="EMBL" id="MTYJ01000636">
    <property type="protein sequence ID" value="OWA55294.1"/>
    <property type="molecule type" value="Genomic_DNA"/>
</dbReference>
<dbReference type="Gene3D" id="3.30.420.10">
    <property type="entry name" value="Ribonuclease H-like superfamily/Ribonuclease H"/>
    <property type="match status" value="1"/>
</dbReference>
<dbReference type="GO" id="GO:0003676">
    <property type="term" value="F:nucleic acid binding"/>
    <property type="evidence" value="ECO:0007669"/>
    <property type="project" value="InterPro"/>
</dbReference>
<evidence type="ECO:0000313" key="2">
    <source>
        <dbReference type="Proteomes" id="UP000192578"/>
    </source>
</evidence>
<evidence type="ECO:0000313" key="1">
    <source>
        <dbReference type="EMBL" id="OWA55294.1"/>
    </source>
</evidence>
<dbReference type="InterPro" id="IPR036397">
    <property type="entry name" value="RNaseH_sf"/>
</dbReference>
<protein>
    <submittedName>
        <fullName evidence="1">Uncharacterized protein</fullName>
    </submittedName>
</protein>
<keyword evidence="2" id="KW-1185">Reference proteome</keyword>
<proteinExistence type="predicted"/>
<dbReference type="AlphaFoldDB" id="A0A9X6RP62"/>
<gene>
    <name evidence="1" type="ORF">BV898_19677</name>
</gene>
<name>A0A9X6RP62_HYPEX</name>
<comment type="caution">
    <text evidence="1">The sequence shown here is derived from an EMBL/GenBank/DDBJ whole genome shotgun (WGS) entry which is preliminary data.</text>
</comment>